<accession>A0A1J5RW93</accession>
<reference evidence="1" key="1">
    <citation type="submission" date="2016-10" db="EMBL/GenBank/DDBJ databases">
        <title>Sequence of Gallionella enrichment culture.</title>
        <authorList>
            <person name="Poehlein A."/>
            <person name="Muehling M."/>
            <person name="Daniel R."/>
        </authorList>
    </citation>
    <scope>NUCLEOTIDE SEQUENCE</scope>
</reference>
<comment type="caution">
    <text evidence="1">The sequence shown here is derived from an EMBL/GenBank/DDBJ whole genome shotgun (WGS) entry which is preliminary data.</text>
</comment>
<gene>
    <name evidence="1" type="ORF">GALL_179690</name>
</gene>
<proteinExistence type="predicted"/>
<dbReference type="EMBL" id="MLJW01000100">
    <property type="protein sequence ID" value="OIQ99954.1"/>
    <property type="molecule type" value="Genomic_DNA"/>
</dbReference>
<protein>
    <submittedName>
        <fullName evidence="1">Uncharacterized protein</fullName>
    </submittedName>
</protein>
<evidence type="ECO:0000313" key="1">
    <source>
        <dbReference type="EMBL" id="OIQ99954.1"/>
    </source>
</evidence>
<sequence length="182" mass="19376">MNYKAPFFTILNVIAIAALLPACSILSTPRPATNLVPCPPPQALALSADQVLRYYSCLGTLPAPDVASEYHAASLSFSETGSNSDRLKLAILLSLPDTEFHSTAAALDLVKNIPAGPEPAPSALPDLALLLSMLLAGQQHADASISELTKALSDEKVHSDFLQKKIDAVKDLEINLIHRDQP</sequence>
<organism evidence="1">
    <name type="scientific">mine drainage metagenome</name>
    <dbReference type="NCBI Taxonomy" id="410659"/>
    <lineage>
        <taxon>unclassified sequences</taxon>
        <taxon>metagenomes</taxon>
        <taxon>ecological metagenomes</taxon>
    </lineage>
</organism>
<name>A0A1J5RW93_9ZZZZ</name>
<dbReference type="AlphaFoldDB" id="A0A1J5RW93"/>